<proteinExistence type="predicted"/>
<evidence type="ECO:0000313" key="1">
    <source>
        <dbReference type="EMBL" id="JAH75087.1"/>
    </source>
</evidence>
<dbReference type="AlphaFoldDB" id="A0A0E9VAL3"/>
<sequence>MINMKLKLMMKISQRKNPFISIKCQYKIYIHNVHSKKSINYPLRKLVSTQWPIKGPYELLL</sequence>
<reference evidence="1" key="1">
    <citation type="submission" date="2014-11" db="EMBL/GenBank/DDBJ databases">
        <authorList>
            <person name="Amaro Gonzalez C."/>
        </authorList>
    </citation>
    <scope>NUCLEOTIDE SEQUENCE</scope>
</reference>
<protein>
    <submittedName>
        <fullName evidence="1">Uncharacterized protein</fullName>
    </submittedName>
</protein>
<organism evidence="1">
    <name type="scientific">Anguilla anguilla</name>
    <name type="common">European freshwater eel</name>
    <name type="synonym">Muraena anguilla</name>
    <dbReference type="NCBI Taxonomy" id="7936"/>
    <lineage>
        <taxon>Eukaryota</taxon>
        <taxon>Metazoa</taxon>
        <taxon>Chordata</taxon>
        <taxon>Craniata</taxon>
        <taxon>Vertebrata</taxon>
        <taxon>Euteleostomi</taxon>
        <taxon>Actinopterygii</taxon>
        <taxon>Neopterygii</taxon>
        <taxon>Teleostei</taxon>
        <taxon>Anguilliformes</taxon>
        <taxon>Anguillidae</taxon>
        <taxon>Anguilla</taxon>
    </lineage>
</organism>
<accession>A0A0E9VAL3</accession>
<name>A0A0E9VAL3_ANGAN</name>
<reference evidence="1" key="2">
    <citation type="journal article" date="2015" name="Fish Shellfish Immunol.">
        <title>Early steps in the European eel (Anguilla anguilla)-Vibrio vulnificus interaction in the gills: Role of the RtxA13 toxin.</title>
        <authorList>
            <person name="Callol A."/>
            <person name="Pajuelo D."/>
            <person name="Ebbesson L."/>
            <person name="Teles M."/>
            <person name="MacKenzie S."/>
            <person name="Amaro C."/>
        </authorList>
    </citation>
    <scope>NUCLEOTIDE SEQUENCE</scope>
</reference>
<dbReference type="EMBL" id="GBXM01033490">
    <property type="protein sequence ID" value="JAH75087.1"/>
    <property type="molecule type" value="Transcribed_RNA"/>
</dbReference>